<evidence type="ECO:0000313" key="3">
    <source>
        <dbReference type="Proteomes" id="UP000595140"/>
    </source>
</evidence>
<dbReference type="InterPro" id="IPR043502">
    <property type="entry name" value="DNA/RNA_pol_sf"/>
</dbReference>
<dbReference type="AlphaFoldDB" id="A0A484NJB8"/>
<dbReference type="SUPFAM" id="SSF56672">
    <property type="entry name" value="DNA/RNA polymerases"/>
    <property type="match status" value="1"/>
</dbReference>
<dbReference type="OrthoDB" id="1938625at2759"/>
<dbReference type="PANTHER" id="PTHR33116">
    <property type="entry name" value="REVERSE TRANSCRIPTASE ZINC-BINDING DOMAIN-CONTAINING PROTEIN-RELATED-RELATED"/>
    <property type="match status" value="1"/>
</dbReference>
<dbReference type="InterPro" id="IPR000477">
    <property type="entry name" value="RT_dom"/>
</dbReference>
<accession>A0A484NJB8</accession>
<evidence type="ECO:0000259" key="1">
    <source>
        <dbReference type="PROSITE" id="PS50878"/>
    </source>
</evidence>
<sequence>MVRRLVMDFSTLNIDGLAVIWGDFDGKFAEAEAFVKKTTKMMQVQVELIERKLENEIQNVKGEFSKNLEGKEAEFESKLNELDERTVNLESYVFKMGVENWLSKEEFDKFLEESRRKNQMEQWICPSQNARAAIILEAVTLEHVAKSVAYDRSGAPKDCRVFGWLQGEDTSGDETSHSDKRFLLTEFTYYLEKSNVQTYKVAQPAETVVVDTIRFCVTTTTYSIQLEGESYGFFKGGKGLRQGDPISPLLFVLIMEYLTRSFLFYASKIKFGYHPLCKSLNLISISFADDLIVACKAEEQSINCIMMALKHFKDTTGLSISPTKSEIIFGGVTKQLEDKILQATKMRKGVLPLRYLGGHVTSSRISEKDCERLLEKMTIKISSWMTKHLSCAGKAKLINSVLIQTKVRLSKFLPIDTLCLLCQNGDEDSQHLFCTCPYAKKIYMKVYSWCSYKFEDDNLEEMITKIQNITPMKKRKKINAIFAASSYCIWRSRNQKLHKNIVISTEEAFYWIKGHVSTFLRSRHKDVG</sequence>
<dbReference type="PROSITE" id="PS50878">
    <property type="entry name" value="RT_POL"/>
    <property type="match status" value="1"/>
</dbReference>
<reference evidence="2 3" key="1">
    <citation type="submission" date="2018-04" db="EMBL/GenBank/DDBJ databases">
        <authorList>
            <person name="Vogel A."/>
        </authorList>
    </citation>
    <scope>NUCLEOTIDE SEQUENCE [LARGE SCALE GENOMIC DNA]</scope>
</reference>
<dbReference type="Pfam" id="PF00078">
    <property type="entry name" value="RVT_1"/>
    <property type="match status" value="1"/>
</dbReference>
<keyword evidence="3" id="KW-1185">Reference proteome</keyword>
<evidence type="ECO:0000313" key="2">
    <source>
        <dbReference type="EMBL" id="VFR01221.1"/>
    </source>
</evidence>
<feature type="domain" description="Reverse transcriptase" evidence="1">
    <location>
        <begin position="30"/>
        <end position="360"/>
    </location>
</feature>
<organism evidence="2 3">
    <name type="scientific">Cuscuta campestris</name>
    <dbReference type="NCBI Taxonomy" id="132261"/>
    <lineage>
        <taxon>Eukaryota</taxon>
        <taxon>Viridiplantae</taxon>
        <taxon>Streptophyta</taxon>
        <taxon>Embryophyta</taxon>
        <taxon>Tracheophyta</taxon>
        <taxon>Spermatophyta</taxon>
        <taxon>Magnoliopsida</taxon>
        <taxon>eudicotyledons</taxon>
        <taxon>Gunneridae</taxon>
        <taxon>Pentapetalae</taxon>
        <taxon>asterids</taxon>
        <taxon>lamiids</taxon>
        <taxon>Solanales</taxon>
        <taxon>Convolvulaceae</taxon>
        <taxon>Cuscuteae</taxon>
        <taxon>Cuscuta</taxon>
        <taxon>Cuscuta subgen. Grammica</taxon>
        <taxon>Cuscuta sect. Cleistogrammica</taxon>
    </lineage>
</organism>
<proteinExistence type="predicted"/>
<name>A0A484NJB8_9ASTE</name>
<dbReference type="Gene3D" id="2.60.120.260">
    <property type="entry name" value="Galactose-binding domain-like"/>
    <property type="match status" value="1"/>
</dbReference>
<dbReference type="PANTHER" id="PTHR33116:SF78">
    <property type="entry name" value="OS12G0587133 PROTEIN"/>
    <property type="match status" value="1"/>
</dbReference>
<dbReference type="Proteomes" id="UP000595140">
    <property type="component" value="Unassembled WGS sequence"/>
</dbReference>
<gene>
    <name evidence="2" type="ORF">CCAM_LOCUS42996</name>
</gene>
<protein>
    <recommendedName>
        <fullName evidence="1">Reverse transcriptase domain-containing protein</fullName>
    </recommendedName>
</protein>
<dbReference type="EMBL" id="OOIL02006740">
    <property type="protein sequence ID" value="VFR01221.1"/>
    <property type="molecule type" value="Genomic_DNA"/>
</dbReference>